<protein>
    <submittedName>
        <fullName evidence="1">Uncharacterized protein</fullName>
    </submittedName>
</protein>
<dbReference type="Proteomes" id="UP001144978">
    <property type="component" value="Unassembled WGS sequence"/>
</dbReference>
<accession>A0ACC1Q0E7</accession>
<keyword evidence="2" id="KW-1185">Reference proteome</keyword>
<evidence type="ECO:0000313" key="1">
    <source>
        <dbReference type="EMBL" id="KAJ3006405.1"/>
    </source>
</evidence>
<evidence type="ECO:0000313" key="2">
    <source>
        <dbReference type="Proteomes" id="UP001144978"/>
    </source>
</evidence>
<gene>
    <name evidence="1" type="ORF">NUW54_g3952</name>
</gene>
<organism evidence="1 2">
    <name type="scientific">Trametes sanguinea</name>
    <dbReference type="NCBI Taxonomy" id="158606"/>
    <lineage>
        <taxon>Eukaryota</taxon>
        <taxon>Fungi</taxon>
        <taxon>Dikarya</taxon>
        <taxon>Basidiomycota</taxon>
        <taxon>Agaricomycotina</taxon>
        <taxon>Agaricomycetes</taxon>
        <taxon>Polyporales</taxon>
        <taxon>Polyporaceae</taxon>
        <taxon>Trametes</taxon>
    </lineage>
</organism>
<proteinExistence type="predicted"/>
<comment type="caution">
    <text evidence="1">The sequence shown here is derived from an EMBL/GenBank/DDBJ whole genome shotgun (WGS) entry which is preliminary data.</text>
</comment>
<name>A0ACC1Q0E7_9APHY</name>
<dbReference type="EMBL" id="JANSHE010000863">
    <property type="protein sequence ID" value="KAJ3006405.1"/>
    <property type="molecule type" value="Genomic_DNA"/>
</dbReference>
<sequence>MANRDLERERELQSAIPGGLSPVHRSFIAAIHGVGNTQLRLLIPIQSPDNSPFHSGAYASQPPILETTKWLERTHGAEPSKAVIILKPGFADRIRRYDEMHAHFAQHGFTVFAYDMRGFGGTMARPVASLN</sequence>
<reference evidence="1" key="1">
    <citation type="submission" date="2022-08" db="EMBL/GenBank/DDBJ databases">
        <title>Genome Sequence of Pycnoporus sanguineus.</title>
        <authorList>
            <person name="Buettner E."/>
        </authorList>
    </citation>
    <scope>NUCLEOTIDE SEQUENCE</scope>
    <source>
        <strain evidence="1">CG-C14</strain>
    </source>
</reference>